<proteinExistence type="inferred from homology"/>
<feature type="domain" description="N-acetyltransferase" evidence="5">
    <location>
        <begin position="13"/>
        <end position="157"/>
    </location>
</feature>
<dbReference type="InterPro" id="IPR000182">
    <property type="entry name" value="GNAT_dom"/>
</dbReference>
<comment type="similarity">
    <text evidence="1">Belongs to the acetyltransferase family. RimI subfamily.</text>
</comment>
<dbReference type="GO" id="GO:0008080">
    <property type="term" value="F:N-acetyltransferase activity"/>
    <property type="evidence" value="ECO:0007669"/>
    <property type="project" value="InterPro"/>
</dbReference>
<sequence>MAAGTGTQKELCVQIVDLQPGDLPAVRALELECFSDAWSEKLLQDLLTSSWDKAWVLKEDETVCGYSNFRVIAGEGELMRIAVHGACRGRGYGRLLMERLLREAEEENVEDITLEVRASNAPAIALYEAYGFQKEAVRKNYYSGPTEDALIYWKRSGKSIDR</sequence>
<evidence type="ECO:0000256" key="3">
    <source>
        <dbReference type="ARBA" id="ARBA00022679"/>
    </source>
</evidence>
<keyword evidence="4" id="KW-0012">Acyltransferase</keyword>
<comment type="caution">
    <text evidence="6">The sequence shown here is derived from an EMBL/GenBank/DDBJ whole genome shotgun (WGS) entry which is preliminary data.</text>
</comment>
<dbReference type="InterPro" id="IPR016181">
    <property type="entry name" value="Acyl_CoA_acyltransferase"/>
</dbReference>
<evidence type="ECO:0000256" key="1">
    <source>
        <dbReference type="ARBA" id="ARBA00005395"/>
    </source>
</evidence>
<dbReference type="CDD" id="cd04301">
    <property type="entry name" value="NAT_SF"/>
    <property type="match status" value="1"/>
</dbReference>
<evidence type="ECO:0000256" key="2">
    <source>
        <dbReference type="ARBA" id="ARBA00022490"/>
    </source>
</evidence>
<keyword evidence="3 6" id="KW-0808">Transferase</keyword>
<dbReference type="EMBL" id="PYLO01000004">
    <property type="protein sequence ID" value="PST36465.1"/>
    <property type="molecule type" value="Genomic_DNA"/>
</dbReference>
<evidence type="ECO:0000313" key="6">
    <source>
        <dbReference type="EMBL" id="PST36465.1"/>
    </source>
</evidence>
<dbReference type="RefSeq" id="WP_107001379.1">
    <property type="nucleotide sequence ID" value="NZ_DBFCBK010000015.1"/>
</dbReference>
<gene>
    <name evidence="6" type="primary">rimI</name>
    <name evidence="6" type="ORF">C7U56_11770</name>
</gene>
<keyword evidence="2" id="KW-0963">Cytoplasm</keyword>
<dbReference type="InterPro" id="IPR006464">
    <property type="entry name" value="AcTrfase_RimI/Ard1"/>
</dbReference>
<dbReference type="PROSITE" id="PS51186">
    <property type="entry name" value="GNAT"/>
    <property type="match status" value="1"/>
</dbReference>
<reference evidence="6 7" key="1">
    <citation type="submission" date="2018-03" db="EMBL/GenBank/DDBJ databases">
        <title>Lachnoclostridium SNUG30386 gen.nov., sp.nov., isolated from human faeces.</title>
        <authorList>
            <person name="Seo B."/>
            <person name="Jeon K."/>
            <person name="Ko G."/>
        </authorList>
    </citation>
    <scope>NUCLEOTIDE SEQUENCE [LARGE SCALE GENOMIC DNA]</scope>
    <source>
        <strain evidence="6 7">SNUG30386</strain>
    </source>
</reference>
<dbReference type="SUPFAM" id="SSF55729">
    <property type="entry name" value="Acyl-CoA N-acyltransferases (Nat)"/>
    <property type="match status" value="1"/>
</dbReference>
<accession>A0A2T3FMG6</accession>
<dbReference type="AlphaFoldDB" id="A0A2T3FMG6"/>
<protein>
    <submittedName>
        <fullName evidence="6">Ribosomal-protein-alanine N-acetyltransferase</fullName>
    </submittedName>
</protein>
<keyword evidence="7" id="KW-1185">Reference proteome</keyword>
<evidence type="ECO:0000259" key="5">
    <source>
        <dbReference type="PROSITE" id="PS51186"/>
    </source>
</evidence>
<evidence type="ECO:0000313" key="7">
    <source>
        <dbReference type="Proteomes" id="UP000241048"/>
    </source>
</evidence>
<dbReference type="InterPro" id="IPR050680">
    <property type="entry name" value="YpeA/RimI_acetyltransf"/>
</dbReference>
<name>A0A2T3FMG6_9CLOT</name>
<dbReference type="PANTHER" id="PTHR43420:SF44">
    <property type="entry name" value="ACETYLTRANSFERASE YPEA"/>
    <property type="match status" value="1"/>
</dbReference>
<dbReference type="Pfam" id="PF00583">
    <property type="entry name" value="Acetyltransf_1"/>
    <property type="match status" value="1"/>
</dbReference>
<dbReference type="Gene3D" id="3.40.630.30">
    <property type="match status" value="1"/>
</dbReference>
<dbReference type="PANTHER" id="PTHR43420">
    <property type="entry name" value="ACETYLTRANSFERASE"/>
    <property type="match status" value="1"/>
</dbReference>
<dbReference type="Proteomes" id="UP000241048">
    <property type="component" value="Unassembled WGS sequence"/>
</dbReference>
<organism evidence="6 7">
    <name type="scientific">Clostridium fessum</name>
    <dbReference type="NCBI Taxonomy" id="2126740"/>
    <lineage>
        <taxon>Bacteria</taxon>
        <taxon>Bacillati</taxon>
        <taxon>Bacillota</taxon>
        <taxon>Clostridia</taxon>
        <taxon>Eubacteriales</taxon>
        <taxon>Clostridiaceae</taxon>
        <taxon>Clostridium</taxon>
    </lineage>
</organism>
<dbReference type="NCBIfam" id="TIGR01575">
    <property type="entry name" value="rimI"/>
    <property type="match status" value="1"/>
</dbReference>
<evidence type="ECO:0000256" key="4">
    <source>
        <dbReference type="ARBA" id="ARBA00023315"/>
    </source>
</evidence>